<evidence type="ECO:0000313" key="3">
    <source>
        <dbReference type="Proteomes" id="UP000634136"/>
    </source>
</evidence>
<dbReference type="EMBL" id="JAAIUW010000007">
    <property type="protein sequence ID" value="KAF7824206.1"/>
    <property type="molecule type" value="Genomic_DNA"/>
</dbReference>
<dbReference type="AlphaFoldDB" id="A0A834TNI6"/>
<evidence type="ECO:0000256" key="1">
    <source>
        <dbReference type="SAM" id="MobiDB-lite"/>
    </source>
</evidence>
<comment type="caution">
    <text evidence="2">The sequence shown here is derived from an EMBL/GenBank/DDBJ whole genome shotgun (WGS) entry which is preliminary data.</text>
</comment>
<gene>
    <name evidence="2" type="ORF">G2W53_022350</name>
</gene>
<reference evidence="2" key="1">
    <citation type="submission" date="2020-09" db="EMBL/GenBank/DDBJ databases">
        <title>Genome-Enabled Discovery of Anthraquinone Biosynthesis in Senna tora.</title>
        <authorList>
            <person name="Kang S.-H."/>
            <person name="Pandey R.P."/>
            <person name="Lee C.-M."/>
            <person name="Sim J.-S."/>
            <person name="Jeong J.-T."/>
            <person name="Choi B.-S."/>
            <person name="Jung M."/>
            <person name="Ginzburg D."/>
            <person name="Zhao K."/>
            <person name="Won S.Y."/>
            <person name="Oh T.-J."/>
            <person name="Yu Y."/>
            <person name="Kim N.-H."/>
            <person name="Lee O.R."/>
            <person name="Lee T.-H."/>
            <person name="Bashyal P."/>
            <person name="Kim T.-S."/>
            <person name="Lee W.-H."/>
            <person name="Kawkins C."/>
            <person name="Kim C.-K."/>
            <person name="Kim J.S."/>
            <person name="Ahn B.O."/>
            <person name="Rhee S.Y."/>
            <person name="Sohng J.K."/>
        </authorList>
    </citation>
    <scope>NUCLEOTIDE SEQUENCE</scope>
    <source>
        <tissue evidence="2">Leaf</tissue>
    </source>
</reference>
<keyword evidence="3" id="KW-1185">Reference proteome</keyword>
<organism evidence="2 3">
    <name type="scientific">Senna tora</name>
    <dbReference type="NCBI Taxonomy" id="362788"/>
    <lineage>
        <taxon>Eukaryota</taxon>
        <taxon>Viridiplantae</taxon>
        <taxon>Streptophyta</taxon>
        <taxon>Embryophyta</taxon>
        <taxon>Tracheophyta</taxon>
        <taxon>Spermatophyta</taxon>
        <taxon>Magnoliopsida</taxon>
        <taxon>eudicotyledons</taxon>
        <taxon>Gunneridae</taxon>
        <taxon>Pentapetalae</taxon>
        <taxon>rosids</taxon>
        <taxon>fabids</taxon>
        <taxon>Fabales</taxon>
        <taxon>Fabaceae</taxon>
        <taxon>Caesalpinioideae</taxon>
        <taxon>Cassia clade</taxon>
        <taxon>Senna</taxon>
    </lineage>
</organism>
<sequence length="59" mass="6535">MKINAYDVQYTTKRSDENAKKSQKLKGGARRSSSSAAINGERQSSIYRGVTRDVSIVIN</sequence>
<accession>A0A834TNI6</accession>
<evidence type="ECO:0000313" key="2">
    <source>
        <dbReference type="EMBL" id="KAF7824206.1"/>
    </source>
</evidence>
<protein>
    <submittedName>
        <fullName evidence="2">Uncharacterized protein</fullName>
    </submittedName>
</protein>
<proteinExistence type="predicted"/>
<dbReference type="Proteomes" id="UP000634136">
    <property type="component" value="Unassembled WGS sequence"/>
</dbReference>
<name>A0A834TNI6_9FABA</name>
<feature type="region of interest" description="Disordered" evidence="1">
    <location>
        <begin position="1"/>
        <end position="44"/>
    </location>
</feature>